<dbReference type="PRINTS" id="PR01217">
    <property type="entry name" value="PRICHEXTENSN"/>
</dbReference>
<feature type="compositionally biased region" description="Basic residues" evidence="5">
    <location>
        <begin position="503"/>
        <end position="512"/>
    </location>
</feature>
<dbReference type="Pfam" id="PF12294">
    <property type="entry name" value="DUF3626"/>
    <property type="match status" value="1"/>
</dbReference>
<dbReference type="InterPro" id="IPR022074">
    <property type="entry name" value="DUF3626"/>
</dbReference>
<feature type="compositionally biased region" description="Basic and acidic residues" evidence="5">
    <location>
        <begin position="49"/>
        <end position="63"/>
    </location>
</feature>
<feature type="domain" description="EF-hand" evidence="6">
    <location>
        <begin position="658"/>
        <end position="693"/>
    </location>
</feature>
<organism evidence="7 8">
    <name type="scientific">Effrenium voratum</name>
    <dbReference type="NCBI Taxonomy" id="2562239"/>
    <lineage>
        <taxon>Eukaryota</taxon>
        <taxon>Sar</taxon>
        <taxon>Alveolata</taxon>
        <taxon>Dinophyceae</taxon>
        <taxon>Suessiales</taxon>
        <taxon>Symbiodiniaceae</taxon>
        <taxon>Effrenium</taxon>
    </lineage>
</organism>
<dbReference type="Gene3D" id="1.25.40.20">
    <property type="entry name" value="Ankyrin repeat-containing domain"/>
    <property type="match status" value="1"/>
</dbReference>
<evidence type="ECO:0000313" key="8">
    <source>
        <dbReference type="Proteomes" id="UP001178507"/>
    </source>
</evidence>
<dbReference type="PROSITE" id="PS50222">
    <property type="entry name" value="EF_HAND_2"/>
    <property type="match status" value="2"/>
</dbReference>
<gene>
    <name evidence="7" type="ORF">EVOR1521_LOCUS22852</name>
</gene>
<feature type="compositionally biased region" description="Low complexity" evidence="5">
    <location>
        <begin position="548"/>
        <end position="560"/>
    </location>
</feature>
<keyword evidence="8" id="KW-1185">Reference proteome</keyword>
<dbReference type="GO" id="GO:0005509">
    <property type="term" value="F:calcium ion binding"/>
    <property type="evidence" value="ECO:0007669"/>
    <property type="project" value="InterPro"/>
</dbReference>
<comment type="caution">
    <text evidence="7">The sequence shown here is derived from an EMBL/GenBank/DDBJ whole genome shotgun (WGS) entry which is preliminary data.</text>
</comment>
<accession>A0AA36J471</accession>
<feature type="region of interest" description="Disordered" evidence="5">
    <location>
        <begin position="321"/>
        <end position="579"/>
    </location>
</feature>
<feature type="repeat" description="ANK" evidence="4">
    <location>
        <begin position="159"/>
        <end position="191"/>
    </location>
</feature>
<dbReference type="CDD" id="cd00051">
    <property type="entry name" value="EFh"/>
    <property type="match status" value="1"/>
</dbReference>
<dbReference type="SUPFAM" id="SSF47473">
    <property type="entry name" value="EF-hand"/>
    <property type="match status" value="1"/>
</dbReference>
<reference evidence="7" key="1">
    <citation type="submission" date="2023-08" db="EMBL/GenBank/DDBJ databases">
        <authorList>
            <person name="Chen Y."/>
            <person name="Shah S."/>
            <person name="Dougan E. K."/>
            <person name="Thang M."/>
            <person name="Chan C."/>
        </authorList>
    </citation>
    <scope>NUCLEOTIDE SEQUENCE</scope>
</reference>
<feature type="compositionally biased region" description="Basic residues" evidence="5">
    <location>
        <begin position="473"/>
        <end position="482"/>
    </location>
</feature>
<feature type="compositionally biased region" description="Basic and acidic residues" evidence="5">
    <location>
        <begin position="526"/>
        <end position="547"/>
    </location>
</feature>
<evidence type="ECO:0000313" key="7">
    <source>
        <dbReference type="EMBL" id="CAJ1399295.1"/>
    </source>
</evidence>
<dbReference type="EMBL" id="CAUJNA010003329">
    <property type="protein sequence ID" value="CAJ1399295.1"/>
    <property type="molecule type" value="Genomic_DNA"/>
</dbReference>
<dbReference type="Proteomes" id="UP001178507">
    <property type="component" value="Unassembled WGS sequence"/>
</dbReference>
<dbReference type="InterPro" id="IPR011992">
    <property type="entry name" value="EF-hand-dom_pair"/>
</dbReference>
<feature type="compositionally biased region" description="Basic and acidic residues" evidence="5">
    <location>
        <begin position="411"/>
        <end position="466"/>
    </location>
</feature>
<dbReference type="PROSITE" id="PS00018">
    <property type="entry name" value="EF_HAND_1"/>
    <property type="match status" value="1"/>
</dbReference>
<feature type="compositionally biased region" description="Low complexity" evidence="5">
    <location>
        <begin position="351"/>
        <end position="361"/>
    </location>
</feature>
<keyword evidence="3 4" id="KW-0040">ANK repeat</keyword>
<dbReference type="InterPro" id="IPR018247">
    <property type="entry name" value="EF_Hand_1_Ca_BS"/>
</dbReference>
<evidence type="ECO:0000256" key="5">
    <source>
        <dbReference type="SAM" id="MobiDB-lite"/>
    </source>
</evidence>
<feature type="repeat" description="ANK" evidence="4">
    <location>
        <begin position="192"/>
        <end position="224"/>
    </location>
</feature>
<dbReference type="PROSITE" id="PS50088">
    <property type="entry name" value="ANK_REPEAT"/>
    <property type="match status" value="2"/>
</dbReference>
<protein>
    <recommendedName>
        <fullName evidence="6">EF-hand domain-containing protein</fullName>
    </recommendedName>
</protein>
<feature type="region of interest" description="Disordered" evidence="5">
    <location>
        <begin position="49"/>
        <end position="90"/>
    </location>
</feature>
<keyword evidence="2" id="KW-0106">Calcium</keyword>
<dbReference type="CDD" id="cd11709">
    <property type="entry name" value="SPRY"/>
    <property type="match status" value="1"/>
</dbReference>
<evidence type="ECO:0000256" key="2">
    <source>
        <dbReference type="ARBA" id="ARBA00022837"/>
    </source>
</evidence>
<feature type="compositionally biased region" description="Basic and acidic residues" evidence="5">
    <location>
        <begin position="74"/>
        <end position="90"/>
    </location>
</feature>
<dbReference type="InterPro" id="IPR002048">
    <property type="entry name" value="EF_hand_dom"/>
</dbReference>
<dbReference type="PANTHER" id="PTHR24173:SF74">
    <property type="entry name" value="ANKYRIN REPEAT DOMAIN-CONTAINING PROTEIN 16"/>
    <property type="match status" value="1"/>
</dbReference>
<feature type="domain" description="EF-hand" evidence="6">
    <location>
        <begin position="697"/>
        <end position="722"/>
    </location>
</feature>
<proteinExistence type="predicted"/>
<dbReference type="Gene3D" id="2.60.120.920">
    <property type="match status" value="1"/>
</dbReference>
<dbReference type="InterPro" id="IPR043136">
    <property type="entry name" value="B30.2/SPRY_sf"/>
</dbReference>
<name>A0AA36J471_9DINO</name>
<dbReference type="PANTHER" id="PTHR24173">
    <property type="entry name" value="ANKYRIN REPEAT CONTAINING"/>
    <property type="match status" value="1"/>
</dbReference>
<evidence type="ECO:0000259" key="6">
    <source>
        <dbReference type="PROSITE" id="PS50222"/>
    </source>
</evidence>
<dbReference type="SMART" id="SM00248">
    <property type="entry name" value="ANK"/>
    <property type="match status" value="5"/>
</dbReference>
<dbReference type="Pfam" id="PF12796">
    <property type="entry name" value="Ank_2"/>
    <property type="match status" value="1"/>
</dbReference>
<keyword evidence="1" id="KW-0677">Repeat</keyword>
<dbReference type="PROSITE" id="PS50297">
    <property type="entry name" value="ANK_REP_REGION"/>
    <property type="match status" value="1"/>
</dbReference>
<evidence type="ECO:0000256" key="3">
    <source>
        <dbReference type="ARBA" id="ARBA00023043"/>
    </source>
</evidence>
<evidence type="ECO:0000256" key="4">
    <source>
        <dbReference type="PROSITE-ProRule" id="PRU00023"/>
    </source>
</evidence>
<feature type="region of interest" description="Disordered" evidence="5">
    <location>
        <begin position="1"/>
        <end position="28"/>
    </location>
</feature>
<evidence type="ECO:0000256" key="1">
    <source>
        <dbReference type="ARBA" id="ARBA00022737"/>
    </source>
</evidence>
<dbReference type="InterPro" id="IPR002110">
    <property type="entry name" value="Ankyrin_rpt"/>
</dbReference>
<dbReference type="InterPro" id="IPR036770">
    <property type="entry name" value="Ankyrin_rpt-contain_sf"/>
</dbReference>
<sequence length="2055" mass="225674">MDGFPALDASMGPGGHFASPASPGSPVSLIRALRQEQPPGWKKYWNAKAAREAREAEERERLRLPRSSSAPRTRSLERAERAERRERSPEELFSVSWDPYTGRRSFNAQAGAHLPERLLQAAARGDAVQVHGILEHTADLERSGKSLALYEVMAVRDEDQRTPLHWAARNGHAEVCSLLLRRRADVHAAEGHGASALALSCLQGHGAVARLLLQQKAQVGQADRKGRNALHVACCRDPQLVRLLLSPSLVSSKDGLGRNALYYALGNSNNEAQKEIIAMLLNRGCLVNEADAFGHTPLWYAVQAGAAEAVGLLLRSQGLGPRPEGWPGGLPSPGSSGNAISPEPSGEGKAPQEAQAPAVPVDPKPELPEQSKPAADQPVAQTATPGRLAEIKAPPLHAPVLGMPVASPKAPESDAKVPQETQKPTDPKAKPPETKPAEETKPEPKPEEAKPVPSEAKPEPKPEEAKPVPAKQNRSRSQRKPSRYLPRQNRSRSQRKPSLPRQNRSRSQRKPSRYLPRQNRSRSQRKPKEAKPVPAEAKPETKPEEAKPAPAAAPKAVKVAGTKPSEPEQTSARQAETPRSFVDPLPVVESVLGSGMSTAPVASELKALVQEHSFLNPSTAACRHPLHCWVSRCTRHLCDNKLEEAKACLKRVSTGLETDRHRVATAFRRFDADRSEQLDDQELSRLAAYLGFEVCPADLDHNEDGEISLSEFQDFVGRMGGVQQLFEQRRRQVAERRRDALSLAGVAVGARVRAHFYEGEKPYREKSAEPEEAIVVGVHFTGDQDMGCPAQLEVELEFLRNQRKTCVPSHWIVSSEEDAEVAAALREVGIHDEDQPFWESVYPASEMREVCRLTWCQRRAVAQVRAQATASHEAAYPRVLEKFSQLGYTDKELQAVLNWVQDLAPVIIHVNLDSVGRFLESDDYYRSQFETKTSNGALDDGNLTRIGWENDLFGDAYDDAKPFERCKYGALNVTNDFEGCKSALQYGDSYLVLKDVRLRCTFAPEDSGGIEGSRLAVLDKYAHVLEEYDDQEIQGLVEVATAPPPMSPEELPKLLRGSTENPTVEWITLGFPQLKRNTGCFFFEVELMKGCCLPQVGLVGDQFPCYPGLRSLSGVGDDEYSCGVDGLHEACLKGGPLSSWNGSWPREASDAWEEREQQVLAQTVVVGVAVDFDRSLICFGSDGNWTGAPQVTGVDMPVTGDGLFPALSVKGCASFHFGPDFRHPPPPALVTFKTWPGALGRVRIDSPGVGNSSVLNIYKEAQIHGEVCLKRHVLRLVAAQRYRQKARCWTVQVTGAGRCNGTYMWKGRHNRRSFYRDKSGSVIYYCLEEAEWHMNDRDDFEGFMFRAPSRKVEIINGPSGSVEPPRAGWKPALGLKGCVHVDVFKKAMADLHVAEADRLAEVLRGQDAEKDLVFRKNGDTSFKAEWNSLAWPLQTRPHSASSAWAEVARGAQAELLRGLGFAAGCAVGSIWQAGAQSREPDGSWEAVLSLGAGAESHGVAVHVLTKGSTAPLTLWPPRCWRLRGCGARAATAPEAGTWGRCLGNVRIPGTIVERGPGALRLLLLDDDALTRTDAFWALQEATALEGEPTSGRWSSLSRCSLQMSGAAGSLWMSRQRRELTGKYEAATRSFHGVAVQTEAEDEDAVSHLSIRAGVSQCQSDLGSRLDQELAVEKEGDKEISVHLHLSEDGLSLTGALGSEEITFRRMISGPSYLWCSADTEEDNALKRVTVIYDKNNKASGELQLSLQPQLPLTPIRLEAFGPQKGPAQEAGVRAGWYLDIDATFFGASQHIFQEHFEHESGYPENVEQALRLIHPLFRCLQSSLDKKGLCLTFCNALEAQMLPEVRVFFPAKSTPREQLGKLTAEGELTGEGLPRSSPATVAGVRAGWQLSVKKSASLTARHGVAVPEEAQMEFLLGPADVERILVFQEPQEERAETKAASEWTEPVLFPGEDSVGVRCEPSDNPADRHLLVVLVPTGPGHEAPSQRQLQQLAECWESACDGFFGLRGEEVSVERDGWDEVRLRALCAHHGWEFSWMTEDDERRRRIVEGSGARR</sequence>
<dbReference type="Gene3D" id="1.10.238.10">
    <property type="entry name" value="EF-hand"/>
    <property type="match status" value="1"/>
</dbReference>
<dbReference type="SUPFAM" id="SSF48403">
    <property type="entry name" value="Ankyrin repeat"/>
    <property type="match status" value="1"/>
</dbReference>